<organism evidence="1 2">
    <name type="scientific">Vespula maculifrons</name>
    <name type="common">Eastern yellow jacket</name>
    <name type="synonym">Wasp</name>
    <dbReference type="NCBI Taxonomy" id="7453"/>
    <lineage>
        <taxon>Eukaryota</taxon>
        <taxon>Metazoa</taxon>
        <taxon>Ecdysozoa</taxon>
        <taxon>Arthropoda</taxon>
        <taxon>Hexapoda</taxon>
        <taxon>Insecta</taxon>
        <taxon>Pterygota</taxon>
        <taxon>Neoptera</taxon>
        <taxon>Endopterygota</taxon>
        <taxon>Hymenoptera</taxon>
        <taxon>Apocrita</taxon>
        <taxon>Aculeata</taxon>
        <taxon>Vespoidea</taxon>
        <taxon>Vespidae</taxon>
        <taxon>Vespinae</taxon>
        <taxon>Vespula</taxon>
    </lineage>
</organism>
<keyword evidence="2" id="KW-1185">Reference proteome</keyword>
<reference evidence="1 2" key="1">
    <citation type="journal article" date="2024" name="Ann. Entomol. Soc. Am.">
        <title>Genomic analyses of the southern and eastern yellowjacket wasps (Hymenoptera: Vespidae) reveal evolutionary signatures of social life.</title>
        <authorList>
            <person name="Catto M.A."/>
            <person name="Caine P.B."/>
            <person name="Orr S.E."/>
            <person name="Hunt B.G."/>
            <person name="Goodisman M.A.D."/>
        </authorList>
    </citation>
    <scope>NUCLEOTIDE SEQUENCE [LARGE SCALE GENOMIC DNA]</scope>
    <source>
        <strain evidence="1">232</strain>
        <tissue evidence="1">Head and thorax</tissue>
    </source>
</reference>
<name>A0ABD2BQ29_VESMC</name>
<proteinExistence type="predicted"/>
<protein>
    <submittedName>
        <fullName evidence="1">Uncharacterized protein</fullName>
    </submittedName>
</protein>
<evidence type="ECO:0000313" key="2">
    <source>
        <dbReference type="Proteomes" id="UP001607303"/>
    </source>
</evidence>
<dbReference type="EMBL" id="JAYRBN010000070">
    <property type="protein sequence ID" value="KAL2734888.1"/>
    <property type="molecule type" value="Genomic_DNA"/>
</dbReference>
<accession>A0ABD2BQ29</accession>
<sequence length="96" mass="11127">MRRIRYSTRETDFSVDHAYEIFSLIIVCSTTLYVLSDHTYGPFEGGTLYGCWGWDWGWDLGFVDWTVGIQEEVVELDEEEEAPAKMIKSKHAQADQ</sequence>
<evidence type="ECO:0000313" key="1">
    <source>
        <dbReference type="EMBL" id="KAL2734888.1"/>
    </source>
</evidence>
<comment type="caution">
    <text evidence="1">The sequence shown here is derived from an EMBL/GenBank/DDBJ whole genome shotgun (WGS) entry which is preliminary data.</text>
</comment>
<feature type="non-terminal residue" evidence="1">
    <location>
        <position position="96"/>
    </location>
</feature>
<dbReference type="AlphaFoldDB" id="A0ABD2BQ29"/>
<dbReference type="Proteomes" id="UP001607303">
    <property type="component" value="Unassembled WGS sequence"/>
</dbReference>
<gene>
    <name evidence="1" type="ORF">V1477_013606</name>
</gene>